<dbReference type="PANTHER" id="PTHR11358">
    <property type="entry name" value="ARGINASE/AGMATINASE"/>
    <property type="match status" value="1"/>
</dbReference>
<evidence type="ECO:0000256" key="6">
    <source>
        <dbReference type="NCBIfam" id="TIGR01227"/>
    </source>
</evidence>
<organism evidence="9 10">
    <name type="scientific">Balneatrix alpica</name>
    <dbReference type="NCBI Taxonomy" id="75684"/>
    <lineage>
        <taxon>Bacteria</taxon>
        <taxon>Pseudomonadati</taxon>
        <taxon>Pseudomonadota</taxon>
        <taxon>Gammaproteobacteria</taxon>
        <taxon>Oceanospirillales</taxon>
        <taxon>Balneatrichaceae</taxon>
        <taxon>Balneatrix</taxon>
    </lineage>
</organism>
<keyword evidence="2 5" id="KW-0378">Hydrolase</keyword>
<dbReference type="GO" id="GO:0050415">
    <property type="term" value="F:formimidoylglutamase activity"/>
    <property type="evidence" value="ECO:0007669"/>
    <property type="project" value="UniProtKB-EC"/>
</dbReference>
<accession>A0ABV5Z7H8</accession>
<keyword evidence="4 5" id="KW-0464">Manganese</keyword>
<dbReference type="RefSeq" id="WP_027313176.1">
    <property type="nucleotide sequence ID" value="NZ_JBHLZN010000001.1"/>
</dbReference>
<dbReference type="PROSITE" id="PS51409">
    <property type="entry name" value="ARGINASE_2"/>
    <property type="match status" value="1"/>
</dbReference>
<name>A0ABV5Z7H8_9GAMM</name>
<evidence type="ECO:0000256" key="5">
    <source>
        <dbReference type="HAMAP-Rule" id="MF_00737"/>
    </source>
</evidence>
<reference evidence="9 10" key="1">
    <citation type="submission" date="2024-09" db="EMBL/GenBank/DDBJ databases">
        <authorList>
            <person name="Sun Q."/>
            <person name="Mori K."/>
        </authorList>
    </citation>
    <scope>NUCLEOTIDE SEQUENCE [LARGE SCALE GENOMIC DNA]</scope>
    <source>
        <strain evidence="9 10">ATCC 51285</strain>
    </source>
</reference>
<protein>
    <recommendedName>
        <fullName evidence="5 6">Formimidoylglutamase</fullName>
        <ecNumber evidence="5 6">3.5.3.8</ecNumber>
    </recommendedName>
    <alternativeName>
        <fullName evidence="5">Formiminoglutamase</fullName>
    </alternativeName>
    <alternativeName>
        <fullName evidence="5">Formiminoglutamate hydrolase</fullName>
    </alternativeName>
</protein>
<dbReference type="EC" id="3.5.3.8" evidence="5 6"/>
<feature type="binding site" evidence="5">
    <location>
        <position position="246"/>
    </location>
    <ligand>
        <name>Mn(2+)</name>
        <dbReference type="ChEBI" id="CHEBI:29035"/>
        <label>1</label>
    </ligand>
</feature>
<dbReference type="SUPFAM" id="SSF52768">
    <property type="entry name" value="Arginase/deacetylase"/>
    <property type="match status" value="1"/>
</dbReference>
<dbReference type="Proteomes" id="UP001589628">
    <property type="component" value="Unassembled WGS sequence"/>
</dbReference>
<comment type="function">
    <text evidence="5">Catalyzes the conversion of N-formimidoyl-L-glutamate to L-glutamate and formamide.</text>
</comment>
<gene>
    <name evidence="5 9" type="primary">hutG</name>
    <name evidence="9" type="ORF">ACFFLH_02215</name>
</gene>
<feature type="binding site" evidence="5">
    <location>
        <position position="246"/>
    </location>
    <ligand>
        <name>Mn(2+)</name>
        <dbReference type="ChEBI" id="CHEBI:29035"/>
        <label>2</label>
    </ligand>
</feature>
<dbReference type="InterPro" id="IPR005923">
    <property type="entry name" value="HutG"/>
</dbReference>
<evidence type="ECO:0000256" key="7">
    <source>
        <dbReference type="PROSITE-ProRule" id="PRU00742"/>
    </source>
</evidence>
<comment type="pathway">
    <text evidence="5">Amino-acid degradation; L-histidine degradation into L-glutamate; L-glutamate from N-formimidoyl-L-glutamate (hydrolase route): step 1/1.</text>
</comment>
<dbReference type="HAMAP" id="MF_00737">
    <property type="entry name" value="Formimidoylglutam"/>
    <property type="match status" value="1"/>
</dbReference>
<dbReference type="EMBL" id="JBHLZN010000001">
    <property type="protein sequence ID" value="MFB9885228.1"/>
    <property type="molecule type" value="Genomic_DNA"/>
</dbReference>
<dbReference type="InterPro" id="IPR023696">
    <property type="entry name" value="Ureohydrolase_dom_sf"/>
</dbReference>
<keyword evidence="10" id="KW-1185">Reference proteome</keyword>
<comment type="cofactor">
    <cofactor evidence="5">
        <name>Mn(2+)</name>
        <dbReference type="ChEBI" id="CHEBI:29035"/>
    </cofactor>
    <text evidence="5">Binds 2 manganese ions per subunit.</text>
</comment>
<evidence type="ECO:0000313" key="10">
    <source>
        <dbReference type="Proteomes" id="UP001589628"/>
    </source>
</evidence>
<dbReference type="InterPro" id="IPR020855">
    <property type="entry name" value="Ureohydrolase_Mn_BS"/>
</dbReference>
<feature type="binding site" evidence="5">
    <location>
        <position position="122"/>
    </location>
    <ligand>
        <name>Mn(2+)</name>
        <dbReference type="ChEBI" id="CHEBI:29035"/>
        <label>1</label>
    </ligand>
</feature>
<dbReference type="InterPro" id="IPR006035">
    <property type="entry name" value="Ureohydrolase"/>
</dbReference>
<evidence type="ECO:0000256" key="4">
    <source>
        <dbReference type="ARBA" id="ARBA00023211"/>
    </source>
</evidence>
<feature type="binding site" evidence="5">
    <location>
        <position position="156"/>
    </location>
    <ligand>
        <name>Mn(2+)</name>
        <dbReference type="ChEBI" id="CHEBI:29035"/>
        <label>2</label>
    </ligand>
</feature>
<proteinExistence type="inferred from homology"/>
<feature type="binding site" evidence="5">
    <location>
        <position position="154"/>
    </location>
    <ligand>
        <name>Mn(2+)</name>
        <dbReference type="ChEBI" id="CHEBI:29035"/>
        <label>2</label>
    </ligand>
</feature>
<feature type="binding site" evidence="5">
    <location>
        <position position="154"/>
    </location>
    <ligand>
        <name>Mn(2+)</name>
        <dbReference type="ChEBI" id="CHEBI:29035"/>
        <label>1</label>
    </ligand>
</feature>
<evidence type="ECO:0000256" key="3">
    <source>
        <dbReference type="ARBA" id="ARBA00022808"/>
    </source>
</evidence>
<evidence type="ECO:0000256" key="2">
    <source>
        <dbReference type="ARBA" id="ARBA00022801"/>
    </source>
</evidence>
<keyword evidence="1 5" id="KW-0479">Metal-binding</keyword>
<feature type="binding site" evidence="5">
    <location>
        <position position="158"/>
    </location>
    <ligand>
        <name>Mn(2+)</name>
        <dbReference type="ChEBI" id="CHEBI:29035"/>
        <label>1</label>
    </ligand>
</feature>
<dbReference type="NCBIfam" id="TIGR01227">
    <property type="entry name" value="hutG"/>
    <property type="match status" value="1"/>
</dbReference>
<dbReference type="CDD" id="cd09988">
    <property type="entry name" value="Formimidoylglutamase"/>
    <property type="match status" value="1"/>
</dbReference>
<dbReference type="Pfam" id="PF00491">
    <property type="entry name" value="Arginase"/>
    <property type="match status" value="1"/>
</dbReference>
<sequence>MYDFDPSVWQGRVDPEDGQLGLRWHQQVQPWHEQAAAGVCLLRFATDEGVRRNQGRPGAIEGPGKVLKALANQAWHRQTPVWDAGEVRCADGNLEASQEQVGARLHRVLQQGQLPLLIGGGHEIAWASYQGLYRYLAEQNRNKSFPTIGIINFDAHFDLRVGQGQGSSGTPFWQIAEHCQSLGHPFRYACLGVNPGANTQALFQRAEELGVWYRLDSQMNSWQLTDIRAQLASFISQCDGIYLSIDLDVLPAATAPGVSAPAGRGVALELIEVLIADIVEAHQQGICPLWLADIAEYNPSFDLDGRTAKVAARLLTQLATATEQPADY</sequence>
<dbReference type="PANTHER" id="PTHR11358:SF35">
    <property type="entry name" value="FORMIMIDOYLGLUTAMASE"/>
    <property type="match status" value="1"/>
</dbReference>
<evidence type="ECO:0000256" key="8">
    <source>
        <dbReference type="RuleBase" id="RU003684"/>
    </source>
</evidence>
<keyword evidence="3 5" id="KW-0369">Histidine metabolism</keyword>
<feature type="binding site" evidence="5">
    <location>
        <position position="248"/>
    </location>
    <ligand>
        <name>Mn(2+)</name>
        <dbReference type="ChEBI" id="CHEBI:29035"/>
        <label>2</label>
    </ligand>
</feature>
<dbReference type="PROSITE" id="PS01053">
    <property type="entry name" value="ARGINASE_1"/>
    <property type="match status" value="1"/>
</dbReference>
<evidence type="ECO:0000313" key="9">
    <source>
        <dbReference type="EMBL" id="MFB9885228.1"/>
    </source>
</evidence>
<comment type="caution">
    <text evidence="9">The sequence shown here is derived from an EMBL/GenBank/DDBJ whole genome shotgun (WGS) entry which is preliminary data.</text>
</comment>
<dbReference type="Gene3D" id="3.40.800.10">
    <property type="entry name" value="Ureohydrolase domain"/>
    <property type="match status" value="1"/>
</dbReference>
<evidence type="ECO:0000256" key="1">
    <source>
        <dbReference type="ARBA" id="ARBA00022723"/>
    </source>
</evidence>
<comment type="similarity">
    <text evidence="5 7 8">Belongs to the arginase family.</text>
</comment>
<comment type="catalytic activity">
    <reaction evidence="5">
        <text>N-formimidoyl-L-glutamate + H2O = formamide + L-glutamate</text>
        <dbReference type="Rhea" id="RHEA:22492"/>
        <dbReference type="ChEBI" id="CHEBI:15377"/>
        <dbReference type="ChEBI" id="CHEBI:16397"/>
        <dbReference type="ChEBI" id="CHEBI:29985"/>
        <dbReference type="ChEBI" id="CHEBI:58928"/>
        <dbReference type="EC" id="3.5.3.8"/>
    </reaction>
</comment>